<organism evidence="1 2">
    <name type="scientific">Dendrothele bispora (strain CBS 962.96)</name>
    <dbReference type="NCBI Taxonomy" id="1314807"/>
    <lineage>
        <taxon>Eukaryota</taxon>
        <taxon>Fungi</taxon>
        <taxon>Dikarya</taxon>
        <taxon>Basidiomycota</taxon>
        <taxon>Agaricomycotina</taxon>
        <taxon>Agaricomycetes</taxon>
        <taxon>Agaricomycetidae</taxon>
        <taxon>Agaricales</taxon>
        <taxon>Agaricales incertae sedis</taxon>
        <taxon>Dendrothele</taxon>
    </lineage>
</organism>
<sequence>MRPNPLPKRKPLFRPIPTFLQTLTHLETLKSAHRKQLQAKTRLKFRLKRHQKCEEKAHKGVPPSLKKVLSTPMTQFNLDTAHVGSTGWTGPRVKGTEGPVPLEEIVEDKKMTFYNWDGKSCCPILDNQDCVVAVLLNNGRGNFPAILVGMSYSGGRKQPGNIAQSSAAVLTLLTGLLAYQCFQSLSDFANVIFQVYASQTYGHYWDCLRSLWKWNPRLRRQFLHDQLRPLYCLPPSYGPP</sequence>
<reference evidence="1 2" key="1">
    <citation type="journal article" date="2019" name="Nat. Ecol. Evol.">
        <title>Megaphylogeny resolves global patterns of mushroom evolution.</title>
        <authorList>
            <person name="Varga T."/>
            <person name="Krizsan K."/>
            <person name="Foldi C."/>
            <person name="Dima B."/>
            <person name="Sanchez-Garcia M."/>
            <person name="Sanchez-Ramirez S."/>
            <person name="Szollosi G.J."/>
            <person name="Szarkandi J.G."/>
            <person name="Papp V."/>
            <person name="Albert L."/>
            <person name="Andreopoulos W."/>
            <person name="Angelini C."/>
            <person name="Antonin V."/>
            <person name="Barry K.W."/>
            <person name="Bougher N.L."/>
            <person name="Buchanan P."/>
            <person name="Buyck B."/>
            <person name="Bense V."/>
            <person name="Catcheside P."/>
            <person name="Chovatia M."/>
            <person name="Cooper J."/>
            <person name="Damon W."/>
            <person name="Desjardin D."/>
            <person name="Finy P."/>
            <person name="Geml J."/>
            <person name="Haridas S."/>
            <person name="Hughes K."/>
            <person name="Justo A."/>
            <person name="Karasinski D."/>
            <person name="Kautmanova I."/>
            <person name="Kiss B."/>
            <person name="Kocsube S."/>
            <person name="Kotiranta H."/>
            <person name="LaButti K.M."/>
            <person name="Lechner B.E."/>
            <person name="Liimatainen K."/>
            <person name="Lipzen A."/>
            <person name="Lukacs Z."/>
            <person name="Mihaltcheva S."/>
            <person name="Morgado L.N."/>
            <person name="Niskanen T."/>
            <person name="Noordeloos M.E."/>
            <person name="Ohm R.A."/>
            <person name="Ortiz-Santana B."/>
            <person name="Ovrebo C."/>
            <person name="Racz N."/>
            <person name="Riley R."/>
            <person name="Savchenko A."/>
            <person name="Shiryaev A."/>
            <person name="Soop K."/>
            <person name="Spirin V."/>
            <person name="Szebenyi C."/>
            <person name="Tomsovsky M."/>
            <person name="Tulloss R.E."/>
            <person name="Uehling J."/>
            <person name="Grigoriev I.V."/>
            <person name="Vagvolgyi C."/>
            <person name="Papp T."/>
            <person name="Martin F.M."/>
            <person name="Miettinen O."/>
            <person name="Hibbett D.S."/>
            <person name="Nagy L.G."/>
        </authorList>
    </citation>
    <scope>NUCLEOTIDE SEQUENCE [LARGE SCALE GENOMIC DNA]</scope>
    <source>
        <strain evidence="1 2">CBS 962.96</strain>
    </source>
</reference>
<dbReference type="AlphaFoldDB" id="A0A4S8L0K6"/>
<protein>
    <submittedName>
        <fullName evidence="1">Uncharacterized protein</fullName>
    </submittedName>
</protein>
<dbReference type="EMBL" id="ML179771">
    <property type="protein sequence ID" value="THU81907.1"/>
    <property type="molecule type" value="Genomic_DNA"/>
</dbReference>
<name>A0A4S8L0K6_DENBC</name>
<gene>
    <name evidence="1" type="ORF">K435DRAFT_872854</name>
</gene>
<proteinExistence type="predicted"/>
<dbReference type="OrthoDB" id="3202607at2759"/>
<evidence type="ECO:0000313" key="1">
    <source>
        <dbReference type="EMBL" id="THU81907.1"/>
    </source>
</evidence>
<keyword evidence="2" id="KW-1185">Reference proteome</keyword>
<accession>A0A4S8L0K6</accession>
<dbReference type="Proteomes" id="UP000297245">
    <property type="component" value="Unassembled WGS sequence"/>
</dbReference>
<evidence type="ECO:0000313" key="2">
    <source>
        <dbReference type="Proteomes" id="UP000297245"/>
    </source>
</evidence>